<sequence>MEQWNNLLSSKRFVNKNFACAPPEFMLHTHSDVYSVSADPTIKVIDLRIDLCCRHYHVSGICDGHVFVDSLEEGDFVLNPLLRKCKYIPRDGICDRDMGYDGSRPEKSFKIIGRRSSNTTDRVAILELATNEWKVYED</sequence>
<dbReference type="InterPro" id="IPR006527">
    <property type="entry name" value="F-box-assoc_dom_typ1"/>
</dbReference>
<dbReference type="Proteomes" id="UP000694864">
    <property type="component" value="Chromosome 12"/>
</dbReference>
<evidence type="ECO:0000259" key="1">
    <source>
        <dbReference type="Pfam" id="PF07734"/>
    </source>
</evidence>
<organism evidence="2 3">
    <name type="scientific">Camelina sativa</name>
    <name type="common">False flax</name>
    <name type="synonym">Myagrum sativum</name>
    <dbReference type="NCBI Taxonomy" id="90675"/>
    <lineage>
        <taxon>Eukaryota</taxon>
        <taxon>Viridiplantae</taxon>
        <taxon>Streptophyta</taxon>
        <taxon>Embryophyta</taxon>
        <taxon>Tracheophyta</taxon>
        <taxon>Spermatophyta</taxon>
        <taxon>Magnoliopsida</taxon>
        <taxon>eudicotyledons</taxon>
        <taxon>Gunneridae</taxon>
        <taxon>Pentapetalae</taxon>
        <taxon>rosids</taxon>
        <taxon>malvids</taxon>
        <taxon>Brassicales</taxon>
        <taxon>Brassicaceae</taxon>
        <taxon>Camelineae</taxon>
        <taxon>Camelina</taxon>
    </lineage>
</organism>
<dbReference type="Pfam" id="PF07734">
    <property type="entry name" value="FBA_1"/>
    <property type="match status" value="1"/>
</dbReference>
<keyword evidence="2" id="KW-1185">Reference proteome</keyword>
<reference evidence="3" key="2">
    <citation type="submission" date="2025-08" db="UniProtKB">
        <authorList>
            <consortium name="RefSeq"/>
        </authorList>
    </citation>
    <scope>IDENTIFICATION</scope>
    <source>
        <tissue evidence="3">Leaf</tissue>
    </source>
</reference>
<proteinExistence type="predicted"/>
<feature type="domain" description="F-box associated beta-propeller type 1" evidence="1">
    <location>
        <begin position="26"/>
        <end position="137"/>
    </location>
</feature>
<name>A0ABM1QQS5_CAMSA</name>
<dbReference type="RefSeq" id="XP_019089113.1">
    <property type="nucleotide sequence ID" value="XM_019233568.1"/>
</dbReference>
<reference evidence="2" key="1">
    <citation type="journal article" date="2014" name="Nat. Commun.">
        <title>The emerging biofuel crop Camelina sativa retains a highly undifferentiated hexaploid genome structure.</title>
        <authorList>
            <person name="Kagale S."/>
            <person name="Koh C."/>
            <person name="Nixon J."/>
            <person name="Bollina V."/>
            <person name="Clarke W.E."/>
            <person name="Tuteja R."/>
            <person name="Spillane C."/>
            <person name="Robinson S.J."/>
            <person name="Links M.G."/>
            <person name="Clarke C."/>
            <person name="Higgins E.E."/>
            <person name="Huebert T."/>
            <person name="Sharpe A.G."/>
            <person name="Parkin I.A."/>
        </authorList>
    </citation>
    <scope>NUCLEOTIDE SEQUENCE [LARGE SCALE GENOMIC DNA]</scope>
    <source>
        <strain evidence="2">cv. DH55</strain>
    </source>
</reference>
<evidence type="ECO:0000313" key="3">
    <source>
        <dbReference type="RefSeq" id="XP_019089113.1"/>
    </source>
</evidence>
<accession>A0ABM1QQS5</accession>
<protein>
    <submittedName>
        <fullName evidence="3">F-box protein At1g58090</fullName>
    </submittedName>
</protein>
<gene>
    <name evidence="3" type="primary">LOC104733523</name>
</gene>
<dbReference type="GeneID" id="104733523"/>
<evidence type="ECO:0000313" key="2">
    <source>
        <dbReference type="Proteomes" id="UP000694864"/>
    </source>
</evidence>